<dbReference type="EMBL" id="JBHSTZ010000014">
    <property type="protein sequence ID" value="MFC6380901.1"/>
    <property type="molecule type" value="Genomic_DNA"/>
</dbReference>
<gene>
    <name evidence="1" type="ORF">ACFP58_05385</name>
</gene>
<keyword evidence="2" id="KW-1185">Reference proteome</keyword>
<proteinExistence type="predicted"/>
<accession>A0ABW1W499</accession>
<sequence>MQQPVMQELFLIGVDVRPCEDSVNTAVHLDAFYQRGSLIDANTQRLYQQLAQLRAQS</sequence>
<name>A0ABW1W499_9GAMM</name>
<dbReference type="Proteomes" id="UP001596264">
    <property type="component" value="Unassembled WGS sequence"/>
</dbReference>
<organism evidence="1 2">
    <name type="scientific">Psychrobacter glacincola</name>
    <dbReference type="NCBI Taxonomy" id="56810"/>
    <lineage>
        <taxon>Bacteria</taxon>
        <taxon>Pseudomonadati</taxon>
        <taxon>Pseudomonadota</taxon>
        <taxon>Gammaproteobacteria</taxon>
        <taxon>Moraxellales</taxon>
        <taxon>Moraxellaceae</taxon>
        <taxon>Psychrobacter</taxon>
    </lineage>
</organism>
<dbReference type="RefSeq" id="WP_227691803.1">
    <property type="nucleotide sequence ID" value="NZ_CAJGZK010000001.1"/>
</dbReference>
<comment type="caution">
    <text evidence="1">The sequence shown here is derived from an EMBL/GenBank/DDBJ whole genome shotgun (WGS) entry which is preliminary data.</text>
</comment>
<reference evidence="2" key="1">
    <citation type="journal article" date="2019" name="Int. J. Syst. Evol. Microbiol.">
        <title>The Global Catalogue of Microorganisms (GCM) 10K type strain sequencing project: providing services to taxonomists for standard genome sequencing and annotation.</title>
        <authorList>
            <consortium name="The Broad Institute Genomics Platform"/>
            <consortium name="The Broad Institute Genome Sequencing Center for Infectious Disease"/>
            <person name="Wu L."/>
            <person name="Ma J."/>
        </authorList>
    </citation>
    <scope>NUCLEOTIDE SEQUENCE [LARGE SCALE GENOMIC DNA]</scope>
    <source>
        <strain evidence="2">CCM 2050</strain>
    </source>
</reference>
<evidence type="ECO:0000313" key="1">
    <source>
        <dbReference type="EMBL" id="MFC6380901.1"/>
    </source>
</evidence>
<protein>
    <submittedName>
        <fullName evidence="1">Uncharacterized protein</fullName>
    </submittedName>
</protein>
<evidence type="ECO:0000313" key="2">
    <source>
        <dbReference type="Proteomes" id="UP001596264"/>
    </source>
</evidence>